<evidence type="ECO:0000256" key="6">
    <source>
        <dbReference type="SAM" id="Phobius"/>
    </source>
</evidence>
<dbReference type="SMART" id="SM00207">
    <property type="entry name" value="TNF"/>
    <property type="match status" value="1"/>
</dbReference>
<keyword evidence="3" id="KW-0202">Cytokine</keyword>
<feature type="domain" description="THD" evidence="7">
    <location>
        <begin position="89"/>
        <end position="232"/>
    </location>
</feature>
<dbReference type="InterPro" id="IPR006052">
    <property type="entry name" value="TNF_dom"/>
</dbReference>
<dbReference type="Gene3D" id="2.60.120.40">
    <property type="match status" value="1"/>
</dbReference>
<dbReference type="GeneID" id="114442093"/>
<gene>
    <name evidence="9" type="primary">LOC114442093</name>
</gene>
<evidence type="ECO:0000313" key="8">
    <source>
        <dbReference type="Proteomes" id="UP000515145"/>
    </source>
</evidence>
<dbReference type="SUPFAM" id="SSF49842">
    <property type="entry name" value="TNF-like"/>
    <property type="match status" value="1"/>
</dbReference>
<dbReference type="GO" id="GO:0005615">
    <property type="term" value="C:extracellular space"/>
    <property type="evidence" value="ECO:0007669"/>
    <property type="project" value="UniProtKB-KW"/>
</dbReference>
<evidence type="ECO:0000313" key="9">
    <source>
        <dbReference type="RefSeq" id="XP_028271179.1"/>
    </source>
</evidence>
<dbReference type="OrthoDB" id="9936525at2759"/>
<sequence>MDGDDSCSSCRLESGEASLIMRRKDRRLWRMAPLVIVPLLLLTAGVVVLLVIGLGRQGDLSPDGKTEKQTDRNSSGVHPETSGPPYQHPSAMLTAGNNSYLMASDYLQWESVIGNVHCHGGFNYSNGDLVVPRKGMYRVFLQITFIIECKEDSKTERKVWNNVYVYSDAYEADTILLSSVDMVACRGHLWYKSMYTAGLFSLDANDRLRVKSSDPKLIARNEHEVLFGAELLQ</sequence>
<dbReference type="CDD" id="cd00184">
    <property type="entry name" value="TNF"/>
    <property type="match status" value="1"/>
</dbReference>
<dbReference type="Pfam" id="PF00229">
    <property type="entry name" value="TNF"/>
    <property type="match status" value="1"/>
</dbReference>
<keyword evidence="8" id="KW-1185">Reference proteome</keyword>
<keyword evidence="6" id="KW-0812">Transmembrane</keyword>
<dbReference type="GO" id="GO:0005125">
    <property type="term" value="F:cytokine activity"/>
    <property type="evidence" value="ECO:0007669"/>
    <property type="project" value="UniProtKB-KW"/>
</dbReference>
<feature type="compositionally biased region" description="Basic and acidic residues" evidence="5">
    <location>
        <begin position="62"/>
        <end position="71"/>
    </location>
</feature>
<dbReference type="RefSeq" id="XP_028271179.1">
    <property type="nucleotide sequence ID" value="XM_028415378.1"/>
</dbReference>
<evidence type="ECO:0000256" key="3">
    <source>
        <dbReference type="ARBA" id="ARBA00022514"/>
    </source>
</evidence>
<dbReference type="AlphaFoldDB" id="A0A6P7J384"/>
<evidence type="ECO:0000256" key="1">
    <source>
        <dbReference type="ARBA" id="ARBA00004370"/>
    </source>
</evidence>
<dbReference type="Proteomes" id="UP000515145">
    <property type="component" value="Chromosome 9"/>
</dbReference>
<evidence type="ECO:0000256" key="5">
    <source>
        <dbReference type="SAM" id="MobiDB-lite"/>
    </source>
</evidence>
<proteinExistence type="inferred from homology"/>
<protein>
    <submittedName>
        <fullName evidence="9">Lymphotoxin-alpha-like</fullName>
    </submittedName>
</protein>
<organism evidence="8 9">
    <name type="scientific">Parambassis ranga</name>
    <name type="common">Indian glassy fish</name>
    <dbReference type="NCBI Taxonomy" id="210632"/>
    <lineage>
        <taxon>Eukaryota</taxon>
        <taxon>Metazoa</taxon>
        <taxon>Chordata</taxon>
        <taxon>Craniata</taxon>
        <taxon>Vertebrata</taxon>
        <taxon>Euteleostomi</taxon>
        <taxon>Actinopterygii</taxon>
        <taxon>Neopterygii</taxon>
        <taxon>Teleostei</taxon>
        <taxon>Neoteleostei</taxon>
        <taxon>Acanthomorphata</taxon>
        <taxon>Ovalentaria</taxon>
        <taxon>Ambassidae</taxon>
        <taxon>Parambassis</taxon>
    </lineage>
</organism>
<evidence type="ECO:0000256" key="4">
    <source>
        <dbReference type="ARBA" id="ARBA00023136"/>
    </source>
</evidence>
<dbReference type="GO" id="GO:0016020">
    <property type="term" value="C:membrane"/>
    <property type="evidence" value="ECO:0007669"/>
    <property type="project" value="UniProtKB-SubCell"/>
</dbReference>
<dbReference type="GO" id="GO:0006955">
    <property type="term" value="P:immune response"/>
    <property type="evidence" value="ECO:0007669"/>
    <property type="project" value="InterPro"/>
</dbReference>
<name>A0A6P7J384_9TELE</name>
<dbReference type="PANTHER" id="PTHR11471:SF24">
    <property type="entry name" value="TUMOR NECROSIS FACTOR LIGAND SUPERFAMILY MEMBER 15"/>
    <property type="match status" value="1"/>
</dbReference>
<feature type="region of interest" description="Disordered" evidence="5">
    <location>
        <begin position="60"/>
        <end position="89"/>
    </location>
</feature>
<reference evidence="9" key="1">
    <citation type="submission" date="2025-08" db="UniProtKB">
        <authorList>
            <consortium name="RefSeq"/>
        </authorList>
    </citation>
    <scope>IDENTIFICATION</scope>
</reference>
<accession>A0A6P7J384</accession>
<evidence type="ECO:0000256" key="2">
    <source>
        <dbReference type="ARBA" id="ARBA00008670"/>
    </source>
</evidence>
<comment type="similarity">
    <text evidence="2">Belongs to the tumor necrosis factor family.</text>
</comment>
<dbReference type="GO" id="GO:0005164">
    <property type="term" value="F:tumor necrosis factor receptor binding"/>
    <property type="evidence" value="ECO:0007669"/>
    <property type="project" value="InterPro"/>
</dbReference>
<dbReference type="InParanoid" id="A0A6P7J384"/>
<comment type="subcellular location">
    <subcellularLocation>
        <location evidence="1">Membrane</location>
    </subcellularLocation>
</comment>
<keyword evidence="4 6" id="KW-0472">Membrane</keyword>
<dbReference type="InterPro" id="IPR008983">
    <property type="entry name" value="Tumour_necrosis_fac-like_dom"/>
</dbReference>
<evidence type="ECO:0000259" key="7">
    <source>
        <dbReference type="PROSITE" id="PS50049"/>
    </source>
</evidence>
<keyword evidence="6" id="KW-1133">Transmembrane helix</keyword>
<feature type="transmembrane region" description="Helical" evidence="6">
    <location>
        <begin position="31"/>
        <end position="55"/>
    </location>
</feature>
<dbReference type="PROSITE" id="PS50049">
    <property type="entry name" value="THD_2"/>
    <property type="match status" value="1"/>
</dbReference>
<dbReference type="PANTHER" id="PTHR11471">
    <property type="entry name" value="TUMOR NECROSIS FACTOR FAMILY MEMBER"/>
    <property type="match status" value="1"/>
</dbReference>